<accession>A0A4P6JZB2</accession>
<dbReference type="KEGG" id="kbs:EPA93_32470"/>
<dbReference type="Pfam" id="PF12680">
    <property type="entry name" value="SnoaL_2"/>
    <property type="match status" value="1"/>
</dbReference>
<sequence>MKSVESFVENWSKIWRGADSDVQLYMSLLHEGCSLVNPVNSGTREDLPAIMHSFLSVEPDVRVVPIRWVKTDDGVIIEWINTGTLHGVPFELRGVDCFILKDGKASEGYSYFDPRPFLQGPTAPSEQQG</sequence>
<dbReference type="EMBL" id="CP035758">
    <property type="protein sequence ID" value="QBD80436.1"/>
    <property type="molecule type" value="Genomic_DNA"/>
</dbReference>
<evidence type="ECO:0000313" key="3">
    <source>
        <dbReference type="Proteomes" id="UP000290365"/>
    </source>
</evidence>
<proteinExistence type="predicted"/>
<dbReference type="InterPro" id="IPR037401">
    <property type="entry name" value="SnoaL-like"/>
</dbReference>
<dbReference type="AlphaFoldDB" id="A0A4P6JZB2"/>
<organism evidence="2 3">
    <name type="scientific">Ktedonosporobacter rubrisoli</name>
    <dbReference type="NCBI Taxonomy" id="2509675"/>
    <lineage>
        <taxon>Bacteria</taxon>
        <taxon>Bacillati</taxon>
        <taxon>Chloroflexota</taxon>
        <taxon>Ktedonobacteria</taxon>
        <taxon>Ktedonobacterales</taxon>
        <taxon>Ktedonosporobacteraceae</taxon>
        <taxon>Ktedonosporobacter</taxon>
    </lineage>
</organism>
<dbReference type="SUPFAM" id="SSF54427">
    <property type="entry name" value="NTF2-like"/>
    <property type="match status" value="1"/>
</dbReference>
<feature type="domain" description="SnoaL-like" evidence="1">
    <location>
        <begin position="19"/>
        <end position="107"/>
    </location>
</feature>
<keyword evidence="3" id="KW-1185">Reference proteome</keyword>
<dbReference type="OrthoDB" id="333383at2"/>
<reference evidence="2 3" key="1">
    <citation type="submission" date="2019-01" db="EMBL/GenBank/DDBJ databases">
        <title>Ktedonosporobacter rubrisoli SCAWS-G2.</title>
        <authorList>
            <person name="Huang Y."/>
            <person name="Yan B."/>
        </authorList>
    </citation>
    <scope>NUCLEOTIDE SEQUENCE [LARGE SCALE GENOMIC DNA]</scope>
    <source>
        <strain evidence="2 3">SCAWS-G2</strain>
    </source>
</reference>
<protein>
    <recommendedName>
        <fullName evidence="1">SnoaL-like domain-containing protein</fullName>
    </recommendedName>
</protein>
<name>A0A4P6JZB2_KTERU</name>
<dbReference type="Proteomes" id="UP000290365">
    <property type="component" value="Chromosome"/>
</dbReference>
<evidence type="ECO:0000259" key="1">
    <source>
        <dbReference type="Pfam" id="PF12680"/>
    </source>
</evidence>
<dbReference type="RefSeq" id="WP_129891500.1">
    <property type="nucleotide sequence ID" value="NZ_CP035758.1"/>
</dbReference>
<dbReference type="InterPro" id="IPR032710">
    <property type="entry name" value="NTF2-like_dom_sf"/>
</dbReference>
<gene>
    <name evidence="2" type="ORF">EPA93_32470</name>
</gene>
<dbReference type="Gene3D" id="3.10.450.50">
    <property type="match status" value="1"/>
</dbReference>
<evidence type="ECO:0000313" key="2">
    <source>
        <dbReference type="EMBL" id="QBD80436.1"/>
    </source>
</evidence>